<dbReference type="SUPFAM" id="SSF46785">
    <property type="entry name" value="Winged helix' DNA-binding domain"/>
    <property type="match status" value="2"/>
</dbReference>
<keyword evidence="6" id="KW-1185">Reference proteome</keyword>
<dbReference type="EMBL" id="CP032152">
    <property type="protein sequence ID" value="AXY67583.1"/>
    <property type="molecule type" value="Genomic_DNA"/>
</dbReference>
<evidence type="ECO:0000256" key="2">
    <source>
        <dbReference type="ARBA" id="ARBA00022618"/>
    </source>
</evidence>
<evidence type="ECO:0000256" key="3">
    <source>
        <dbReference type="ARBA" id="ARBA00022829"/>
    </source>
</evidence>
<dbReference type="PIRSF" id="PIRSF019345">
    <property type="entry name" value="ScpB"/>
    <property type="match status" value="1"/>
</dbReference>
<dbReference type="InterPro" id="IPR036388">
    <property type="entry name" value="WH-like_DNA-bd_sf"/>
</dbReference>
<dbReference type="GO" id="GO:0051304">
    <property type="term" value="P:chromosome separation"/>
    <property type="evidence" value="ECO:0007669"/>
    <property type="project" value="InterPro"/>
</dbReference>
<name>A0A3B7MAC0_9CYAN</name>
<dbReference type="PANTHER" id="PTHR34298:SF2">
    <property type="entry name" value="SEGREGATION AND CONDENSATION PROTEIN B"/>
    <property type="match status" value="1"/>
</dbReference>
<sequence length="173" mass="19789">MQGDDDRRELTMRVEAILYLKAQPLTLAELATLAGTTPENIELALIELLNDYAHRQTALEIVQIDDKYSLQLKPAFQELVQALVPVELGVAAQRTLALIAFRGPIRQPEVIELRGSSAYQHIQELLTLGFIQRRRDHQSRSYILQVTERFHQYFQVDQLPTIGEEMADDSHTH</sequence>
<gene>
    <name evidence="5" type="primary">scpB</name>
    <name evidence="5" type="ORF">D3A95_03910</name>
</gene>
<dbReference type="KEGG" id="tsq:D3A95_03910"/>
<dbReference type="NCBIfam" id="TIGR00281">
    <property type="entry name" value="SMC-Scp complex subunit ScpB"/>
    <property type="match status" value="1"/>
</dbReference>
<organism evidence="5 6">
    <name type="scientific">Thermosynechococcus sichuanensis E542</name>
    <dbReference type="NCBI Taxonomy" id="2016101"/>
    <lineage>
        <taxon>Bacteria</taxon>
        <taxon>Bacillati</taxon>
        <taxon>Cyanobacteriota</taxon>
        <taxon>Cyanophyceae</taxon>
        <taxon>Acaryochloridales</taxon>
        <taxon>Thermosynechococcaceae</taxon>
        <taxon>Thermosynechococcus</taxon>
        <taxon>Thermosynechococcus sichuanensis</taxon>
    </lineage>
</organism>
<dbReference type="GO" id="GO:0051301">
    <property type="term" value="P:cell division"/>
    <property type="evidence" value="ECO:0007669"/>
    <property type="project" value="UniProtKB-KW"/>
</dbReference>
<keyword evidence="3" id="KW-0159">Chromosome partition</keyword>
<dbReference type="Pfam" id="PF04079">
    <property type="entry name" value="SMC_ScpB"/>
    <property type="match status" value="1"/>
</dbReference>
<evidence type="ECO:0000313" key="6">
    <source>
        <dbReference type="Proteomes" id="UP000261812"/>
    </source>
</evidence>
<accession>A0A3B7MAC0</accession>
<keyword evidence="2" id="KW-0132">Cell division</keyword>
<dbReference type="Proteomes" id="UP000261812">
    <property type="component" value="Chromosome"/>
</dbReference>
<dbReference type="RefSeq" id="WP_181496340.1">
    <property type="nucleotide sequence ID" value="NZ_CP032152.1"/>
</dbReference>
<protein>
    <submittedName>
        <fullName evidence="5">SMC-Scp complex subunit ScpB</fullName>
    </submittedName>
</protein>
<dbReference type="AlphaFoldDB" id="A0A3B7MAC0"/>
<dbReference type="InterPro" id="IPR005234">
    <property type="entry name" value="ScpB_csome_segregation"/>
</dbReference>
<evidence type="ECO:0000256" key="1">
    <source>
        <dbReference type="ARBA" id="ARBA00022490"/>
    </source>
</evidence>
<dbReference type="PANTHER" id="PTHR34298">
    <property type="entry name" value="SEGREGATION AND CONDENSATION PROTEIN B"/>
    <property type="match status" value="1"/>
</dbReference>
<proteinExistence type="predicted"/>
<dbReference type="InterPro" id="IPR036390">
    <property type="entry name" value="WH_DNA-bd_sf"/>
</dbReference>
<evidence type="ECO:0000313" key="5">
    <source>
        <dbReference type="EMBL" id="AXY67583.1"/>
    </source>
</evidence>
<evidence type="ECO:0000256" key="4">
    <source>
        <dbReference type="ARBA" id="ARBA00023306"/>
    </source>
</evidence>
<keyword evidence="4" id="KW-0131">Cell cycle</keyword>
<reference evidence="6" key="1">
    <citation type="submission" date="2018-09" db="EMBL/GenBank/DDBJ databases">
        <title>Complete genome sequence of thermophilic cyanobacteria strain Thermosynechococcus elongatus PKUAC-SCTE542.</title>
        <authorList>
            <person name="Liang Y."/>
            <person name="Tang J."/>
            <person name="Daroch M."/>
        </authorList>
    </citation>
    <scope>NUCLEOTIDE SEQUENCE [LARGE SCALE GENOMIC DNA]</scope>
    <source>
        <strain evidence="6">E542</strain>
    </source>
</reference>
<dbReference type="Gene3D" id="1.10.10.10">
    <property type="entry name" value="Winged helix-like DNA-binding domain superfamily/Winged helix DNA-binding domain"/>
    <property type="match status" value="2"/>
</dbReference>
<keyword evidence="1" id="KW-0963">Cytoplasm</keyword>